<dbReference type="PANTHER" id="PTHR30545:SF2">
    <property type="entry name" value="SUGAR FERMENTATION STIMULATION PROTEIN A"/>
    <property type="match status" value="1"/>
</dbReference>
<dbReference type="Gene3D" id="3.40.1350.60">
    <property type="match status" value="1"/>
</dbReference>
<dbReference type="NCBIfam" id="TIGR00230">
    <property type="entry name" value="sfsA"/>
    <property type="match status" value="1"/>
</dbReference>
<dbReference type="InterPro" id="IPR041465">
    <property type="entry name" value="SfsA_N"/>
</dbReference>
<dbReference type="Proteomes" id="UP000662770">
    <property type="component" value="Chromosome"/>
</dbReference>
<evidence type="ECO:0000256" key="1">
    <source>
        <dbReference type="HAMAP-Rule" id="MF_00095"/>
    </source>
</evidence>
<sequence length="234" mass="26196">MHFDPPLQQGRLIKRYKRFLADIELADGSITTIHCPNTGSMKNCLFPGEPVWFSVSDNPKRKYPFTWELMQTSSGELIGINTGRANQLAEEAILQGVITELHGYKRLQREVRYGEENSRIDIKLTEGTQPDCYVEVKSATLLDAGHGYFPDAVTERGQKHLRELMAVVKNGQRGVLLFIVQHTGIKDVAAAKQIDPAYAELLDTAISAGVEVLAYCSELNNNEFRVSNSVPFLR</sequence>
<dbReference type="Pfam" id="PF03749">
    <property type="entry name" value="SfsA"/>
    <property type="match status" value="1"/>
</dbReference>
<evidence type="ECO:0000313" key="5">
    <source>
        <dbReference type="Proteomes" id="UP000662770"/>
    </source>
</evidence>
<dbReference type="InterPro" id="IPR005224">
    <property type="entry name" value="SfsA"/>
</dbReference>
<feature type="domain" description="SfsA N-terminal OB" evidence="3">
    <location>
        <begin position="13"/>
        <end position="80"/>
    </location>
</feature>
<dbReference type="EMBL" id="CP071503">
    <property type="protein sequence ID" value="QSX35540.1"/>
    <property type="molecule type" value="Genomic_DNA"/>
</dbReference>
<evidence type="ECO:0000313" key="4">
    <source>
        <dbReference type="EMBL" id="QSX35540.1"/>
    </source>
</evidence>
<gene>
    <name evidence="1 4" type="primary">sfsA</name>
    <name evidence="4" type="ORF">JYB87_15300</name>
</gene>
<proteinExistence type="inferred from homology"/>
<reference evidence="4 5" key="1">
    <citation type="submission" date="2021-03" db="EMBL/GenBank/DDBJ databases">
        <title>Novel species identification of genus Shewanella.</title>
        <authorList>
            <person name="Liu G."/>
            <person name="Zhang Q."/>
        </authorList>
    </citation>
    <scope>NUCLEOTIDE SEQUENCE [LARGE SCALE GENOMIC DNA]</scope>
    <source>
        <strain evidence="4 5">FJAT-51800</strain>
    </source>
</reference>
<evidence type="ECO:0000259" key="2">
    <source>
        <dbReference type="Pfam" id="PF03749"/>
    </source>
</evidence>
<name>A0ABX7QY09_9GAMM</name>
<comment type="similarity">
    <text evidence="1">Belongs to the SfsA family.</text>
</comment>
<dbReference type="HAMAP" id="MF_00095">
    <property type="entry name" value="SfsA"/>
    <property type="match status" value="1"/>
</dbReference>
<protein>
    <recommendedName>
        <fullName evidence="1">Sugar fermentation stimulation protein homolog</fullName>
    </recommendedName>
</protein>
<feature type="domain" description="Sugar fermentation stimulation protein C-terminal" evidence="2">
    <location>
        <begin position="84"/>
        <end position="222"/>
    </location>
</feature>
<keyword evidence="5" id="KW-1185">Reference proteome</keyword>
<organism evidence="4 5">
    <name type="scientific">Shewanella avicenniae</name>
    <dbReference type="NCBI Taxonomy" id="2814294"/>
    <lineage>
        <taxon>Bacteria</taxon>
        <taxon>Pseudomonadati</taxon>
        <taxon>Pseudomonadota</taxon>
        <taxon>Gammaproteobacteria</taxon>
        <taxon>Alteromonadales</taxon>
        <taxon>Shewanellaceae</taxon>
        <taxon>Shewanella</taxon>
    </lineage>
</organism>
<evidence type="ECO:0000259" key="3">
    <source>
        <dbReference type="Pfam" id="PF17746"/>
    </source>
</evidence>
<accession>A0ABX7QY09</accession>
<dbReference type="Gene3D" id="2.40.50.580">
    <property type="match status" value="1"/>
</dbReference>
<dbReference type="RefSeq" id="WP_207356731.1">
    <property type="nucleotide sequence ID" value="NZ_CP071503.1"/>
</dbReference>
<dbReference type="CDD" id="cd22359">
    <property type="entry name" value="SfsA-like_bacterial"/>
    <property type="match status" value="1"/>
</dbReference>
<dbReference type="InterPro" id="IPR040452">
    <property type="entry name" value="SfsA_C"/>
</dbReference>
<dbReference type="PANTHER" id="PTHR30545">
    <property type="entry name" value="SUGAR FERMENTATION STIMULATION PROTEIN A"/>
    <property type="match status" value="1"/>
</dbReference>
<dbReference type="Pfam" id="PF17746">
    <property type="entry name" value="SfsA_N"/>
    <property type="match status" value="1"/>
</dbReference>